<dbReference type="InterPro" id="IPR035647">
    <property type="entry name" value="EFG_III/V"/>
</dbReference>
<dbReference type="PRINTS" id="PR00315">
    <property type="entry name" value="ELONGATNFCT"/>
</dbReference>
<dbReference type="InterPro" id="IPR031157">
    <property type="entry name" value="G_TR_CS"/>
</dbReference>
<dbReference type="PANTHER" id="PTHR43512:SF4">
    <property type="entry name" value="TRANSLATION FACTOR GUF1 HOMOLOG, CHLOROPLASTIC"/>
    <property type="match status" value="1"/>
</dbReference>
<feature type="domain" description="Tr-type G" evidence="7">
    <location>
        <begin position="2"/>
        <end position="184"/>
    </location>
</feature>
<dbReference type="Pfam" id="PF00009">
    <property type="entry name" value="GTP_EFTU"/>
    <property type="match status" value="1"/>
</dbReference>
<keyword evidence="6" id="KW-1003">Cell membrane</keyword>
<dbReference type="InterPro" id="IPR013842">
    <property type="entry name" value="LepA_CTD"/>
</dbReference>
<dbReference type="PANTHER" id="PTHR43512">
    <property type="entry name" value="TRANSLATION FACTOR GUF1-RELATED"/>
    <property type="match status" value="1"/>
</dbReference>
<dbReference type="Pfam" id="PF06421">
    <property type="entry name" value="LepA_C"/>
    <property type="match status" value="1"/>
</dbReference>
<dbReference type="CDD" id="cd03709">
    <property type="entry name" value="lepA_C"/>
    <property type="match status" value="1"/>
</dbReference>
<dbReference type="Gene3D" id="3.30.70.870">
    <property type="entry name" value="Elongation Factor G (Translational Gtpase), domain 3"/>
    <property type="match status" value="1"/>
</dbReference>
<dbReference type="EMBL" id="WHJG01000002">
    <property type="protein sequence ID" value="NHZ78151.1"/>
    <property type="molecule type" value="Genomic_DNA"/>
</dbReference>
<dbReference type="SUPFAM" id="SSF52540">
    <property type="entry name" value="P-loop containing nucleoside triphosphate hydrolases"/>
    <property type="match status" value="1"/>
</dbReference>
<evidence type="ECO:0000256" key="4">
    <source>
        <dbReference type="ARBA" id="ARBA00022917"/>
    </source>
</evidence>
<dbReference type="CDD" id="cd03699">
    <property type="entry name" value="EF4_II"/>
    <property type="match status" value="1"/>
</dbReference>
<dbReference type="SUPFAM" id="SSF54980">
    <property type="entry name" value="EF-G C-terminal domain-like"/>
    <property type="match status" value="2"/>
</dbReference>
<dbReference type="NCBIfam" id="TIGR00231">
    <property type="entry name" value="small_GTP"/>
    <property type="match status" value="1"/>
</dbReference>
<dbReference type="InterPro" id="IPR027417">
    <property type="entry name" value="P-loop_NTPase"/>
</dbReference>
<dbReference type="InterPro" id="IPR004161">
    <property type="entry name" value="EFTu-like_2"/>
</dbReference>
<dbReference type="GO" id="GO:0003746">
    <property type="term" value="F:translation elongation factor activity"/>
    <property type="evidence" value="ECO:0007669"/>
    <property type="project" value="UniProtKB-KW"/>
</dbReference>
<dbReference type="InterPro" id="IPR038363">
    <property type="entry name" value="LepA_C_sf"/>
</dbReference>
<keyword evidence="8" id="KW-0251">Elongation factor</keyword>
<dbReference type="Gene3D" id="3.30.70.240">
    <property type="match status" value="1"/>
</dbReference>
<dbReference type="GO" id="GO:0016787">
    <property type="term" value="F:hydrolase activity"/>
    <property type="evidence" value="ECO:0007669"/>
    <property type="project" value="UniProtKB-KW"/>
</dbReference>
<dbReference type="Gene3D" id="2.40.30.10">
    <property type="entry name" value="Translation factors"/>
    <property type="match status" value="1"/>
</dbReference>
<evidence type="ECO:0000313" key="8">
    <source>
        <dbReference type="EMBL" id="NHZ78151.1"/>
    </source>
</evidence>
<sequence>MNNIRNFSIIAHIDHGKSTLADRIIQICGGLSDRDMEAQVLDSMDLERERGITIKAQTAALHYKARDGQVYNLNLIDTPGHVDFSYEVSRSLSACEGALLVVDASQGVEAQTVANCYTALDLGVEVVPVLNKIDLPHADPANAIAEIEDVIGIDATDAVKCSAKSGLGVEDVLESLIARVPPPKGDPDAPLQALIVDSWFDNYVGVVMLVRVINGTLKPKEKILLMASESVQLVESVGVFSPKSQSLPQISAGQVGFVIAGIKELKAAKVGDTVTHAAKPASAPLPGFKEVQPQVFAGLFPVEANQYDALRDSLEKLKLNDAALMYEPEVSQALGFGFRCGFLGLLHMEIVQERLEREFDMDLITTAPTVVYEVIMRDGSLIRVDNPSKMPDPSKIEEVREPIVTVNLYMPQEYVGSVITLCIGKRGVQMDMSYHGRQVKLIYEMPMAEIVLDFFDRLKSTSRGYASMDYEFKEYRAADVVKVDMLINSEKVDALAIIVHRANSQFRGRQVAAKMRELIPRQMFDVAIQAAIGATVISRENVKALRKNVLAKCYGGDISRKKKLLEKQKAGKKRMKQVGSVEIPQEAFLAILQVDDK</sequence>
<comment type="similarity">
    <text evidence="1 6">Belongs to the TRAFAC class translation factor GTPase superfamily. Classic translation factor GTPase family. LepA subfamily.</text>
</comment>
<keyword evidence="9" id="KW-1185">Reference proteome</keyword>
<dbReference type="PROSITE" id="PS00301">
    <property type="entry name" value="G_TR_1"/>
    <property type="match status" value="1"/>
</dbReference>
<keyword evidence="3 6" id="KW-0378">Hydrolase</keyword>
<protein>
    <recommendedName>
        <fullName evidence="6">Elongation factor 4</fullName>
        <shortName evidence="6">EF-4</shortName>
        <ecNumber evidence="6">3.6.5.n1</ecNumber>
    </recommendedName>
    <alternativeName>
        <fullName evidence="6">Ribosomal back-translocase LepA</fullName>
    </alternativeName>
</protein>
<evidence type="ECO:0000313" key="9">
    <source>
        <dbReference type="Proteomes" id="UP000621455"/>
    </source>
</evidence>
<reference evidence="8 9" key="1">
    <citation type="submission" date="2019-10" db="EMBL/GenBank/DDBJ databases">
        <title>Taxonomy of Antarctic Massilia spp.: description of Massilia rubra sp. nov., Massilia aquatica sp. nov., Massilia mucilaginosa sp. nov., Massilia frigida sp. nov. isolated from streams, lakes and regoliths.</title>
        <authorList>
            <person name="Holochova P."/>
            <person name="Sedlacek I."/>
            <person name="Kralova S."/>
            <person name="Maslanova I."/>
            <person name="Busse H.-J."/>
            <person name="Stankova E."/>
            <person name="Vrbovska V."/>
            <person name="Kovarovic V."/>
            <person name="Bartak M."/>
            <person name="Svec P."/>
            <person name="Pantucek R."/>
        </authorList>
    </citation>
    <scope>NUCLEOTIDE SEQUENCE [LARGE SCALE GENOMIC DNA]</scope>
    <source>
        <strain evidence="8 9">CCM 8695</strain>
    </source>
</reference>
<evidence type="ECO:0000256" key="3">
    <source>
        <dbReference type="ARBA" id="ARBA00022801"/>
    </source>
</evidence>
<dbReference type="InterPro" id="IPR000640">
    <property type="entry name" value="EFG_V-like"/>
</dbReference>
<feature type="binding site" evidence="6">
    <location>
        <begin position="131"/>
        <end position="134"/>
    </location>
    <ligand>
        <name>GTP</name>
        <dbReference type="ChEBI" id="CHEBI:37565"/>
    </ligand>
</feature>
<dbReference type="SMART" id="SM00838">
    <property type="entry name" value="EFG_C"/>
    <property type="match status" value="1"/>
</dbReference>
<dbReference type="NCBIfam" id="TIGR01393">
    <property type="entry name" value="lepA"/>
    <property type="match status" value="1"/>
</dbReference>
<dbReference type="HAMAP" id="MF_00071">
    <property type="entry name" value="LepA"/>
    <property type="match status" value="1"/>
</dbReference>
<dbReference type="Pfam" id="PF00679">
    <property type="entry name" value="EFG_C"/>
    <property type="match status" value="1"/>
</dbReference>
<dbReference type="Pfam" id="PF03144">
    <property type="entry name" value="GTP_EFTU_D2"/>
    <property type="match status" value="1"/>
</dbReference>
<keyword evidence="6" id="KW-0472">Membrane</keyword>
<keyword evidence="4 6" id="KW-0648">Protein biosynthesis</keyword>
<keyword evidence="2 6" id="KW-0547">Nucleotide-binding</keyword>
<dbReference type="SUPFAM" id="SSF50447">
    <property type="entry name" value="Translation proteins"/>
    <property type="match status" value="1"/>
</dbReference>
<evidence type="ECO:0000256" key="2">
    <source>
        <dbReference type="ARBA" id="ARBA00022741"/>
    </source>
</evidence>
<gene>
    <name evidence="6 8" type="primary">lepA</name>
    <name evidence="8" type="ORF">F2P44_02445</name>
</gene>
<dbReference type="InterPro" id="IPR005225">
    <property type="entry name" value="Small_GTP-bd"/>
</dbReference>
<dbReference type="CDD" id="cd16260">
    <property type="entry name" value="EF4_III"/>
    <property type="match status" value="1"/>
</dbReference>
<evidence type="ECO:0000256" key="5">
    <source>
        <dbReference type="ARBA" id="ARBA00023134"/>
    </source>
</evidence>
<dbReference type="Proteomes" id="UP000621455">
    <property type="component" value="Unassembled WGS sequence"/>
</dbReference>
<accession>A0ABX0MYV1</accession>
<feature type="binding site" evidence="6">
    <location>
        <begin position="14"/>
        <end position="19"/>
    </location>
    <ligand>
        <name>GTP</name>
        <dbReference type="ChEBI" id="CHEBI:37565"/>
    </ligand>
</feature>
<comment type="function">
    <text evidence="6">Required for accurate and efficient protein synthesis under certain stress conditions. May act as a fidelity factor of the translation reaction, by catalyzing a one-codon backward translocation of tRNAs on improperly translocated ribosomes. Back-translocation proceeds from a post-translocation (POST) complex to a pre-translocation (PRE) complex, thus giving elongation factor G a second chance to translocate the tRNAs correctly. Binds to ribosomes in a GTP-dependent manner.</text>
</comment>
<keyword evidence="5 6" id="KW-0342">GTP-binding</keyword>
<dbReference type="InterPro" id="IPR009000">
    <property type="entry name" value="Transl_B-barrel_sf"/>
</dbReference>
<comment type="subcellular location">
    <subcellularLocation>
        <location evidence="6">Cell membrane</location>
        <topology evidence="6">Peripheral membrane protein</topology>
        <orientation evidence="6">Cytoplasmic side</orientation>
    </subcellularLocation>
</comment>
<dbReference type="PROSITE" id="PS51722">
    <property type="entry name" value="G_TR_2"/>
    <property type="match status" value="1"/>
</dbReference>
<dbReference type="InterPro" id="IPR006297">
    <property type="entry name" value="EF-4"/>
</dbReference>
<comment type="catalytic activity">
    <reaction evidence="6">
        <text>GTP + H2O = GDP + phosphate + H(+)</text>
        <dbReference type="Rhea" id="RHEA:19669"/>
        <dbReference type="ChEBI" id="CHEBI:15377"/>
        <dbReference type="ChEBI" id="CHEBI:15378"/>
        <dbReference type="ChEBI" id="CHEBI:37565"/>
        <dbReference type="ChEBI" id="CHEBI:43474"/>
        <dbReference type="ChEBI" id="CHEBI:58189"/>
        <dbReference type="EC" id="3.6.5.n1"/>
    </reaction>
</comment>
<dbReference type="Gene3D" id="3.30.70.2570">
    <property type="entry name" value="Elongation factor 4, C-terminal domain"/>
    <property type="match status" value="1"/>
</dbReference>
<organism evidence="8 9">
    <name type="scientific">Massilia frigida</name>
    <dbReference type="NCBI Taxonomy" id="2609281"/>
    <lineage>
        <taxon>Bacteria</taxon>
        <taxon>Pseudomonadati</taxon>
        <taxon>Pseudomonadota</taxon>
        <taxon>Betaproteobacteria</taxon>
        <taxon>Burkholderiales</taxon>
        <taxon>Oxalobacteraceae</taxon>
        <taxon>Telluria group</taxon>
        <taxon>Massilia</taxon>
    </lineage>
</organism>
<dbReference type="EC" id="3.6.5.n1" evidence="6"/>
<name>A0ABX0MYV1_9BURK</name>
<comment type="caution">
    <text evidence="8">The sequence shown here is derived from an EMBL/GenBank/DDBJ whole genome shotgun (WGS) entry which is preliminary data.</text>
</comment>
<evidence type="ECO:0000259" key="7">
    <source>
        <dbReference type="PROSITE" id="PS51722"/>
    </source>
</evidence>
<dbReference type="CDD" id="cd01890">
    <property type="entry name" value="LepA"/>
    <property type="match status" value="1"/>
</dbReference>
<evidence type="ECO:0000256" key="6">
    <source>
        <dbReference type="HAMAP-Rule" id="MF_00071"/>
    </source>
</evidence>
<evidence type="ECO:0000256" key="1">
    <source>
        <dbReference type="ARBA" id="ARBA00005454"/>
    </source>
</evidence>
<proteinExistence type="inferred from homology"/>
<dbReference type="Gene3D" id="3.40.50.300">
    <property type="entry name" value="P-loop containing nucleotide triphosphate hydrolases"/>
    <property type="match status" value="1"/>
</dbReference>
<dbReference type="RefSeq" id="WP_167084732.1">
    <property type="nucleotide sequence ID" value="NZ_WHJG01000002.1"/>
</dbReference>
<dbReference type="InterPro" id="IPR000795">
    <property type="entry name" value="T_Tr_GTP-bd_dom"/>
</dbReference>
<dbReference type="InterPro" id="IPR035654">
    <property type="entry name" value="LepA_IV"/>
</dbReference>